<reference evidence="3" key="1">
    <citation type="journal article" date="2019" name="Int. J. Syst. Evol. Microbiol.">
        <title>The Global Catalogue of Microorganisms (GCM) 10K type strain sequencing project: providing services to taxonomists for standard genome sequencing and annotation.</title>
        <authorList>
            <consortium name="The Broad Institute Genomics Platform"/>
            <consortium name="The Broad Institute Genome Sequencing Center for Infectious Disease"/>
            <person name="Wu L."/>
            <person name="Ma J."/>
        </authorList>
    </citation>
    <scope>NUCLEOTIDE SEQUENCE [LARGE SCALE GENOMIC DNA]</scope>
    <source>
        <strain evidence="3">CCM 7491</strain>
    </source>
</reference>
<dbReference type="Pfam" id="PF13409">
    <property type="entry name" value="GST_N_2"/>
    <property type="match status" value="1"/>
</dbReference>
<accession>A0ABV7ND14</accession>
<evidence type="ECO:0000259" key="1">
    <source>
        <dbReference type="PROSITE" id="PS50404"/>
    </source>
</evidence>
<dbReference type="PANTHER" id="PTHR44051:SF8">
    <property type="entry name" value="GLUTATHIONE S-TRANSFERASE GSTA"/>
    <property type="match status" value="1"/>
</dbReference>
<dbReference type="InterPro" id="IPR036282">
    <property type="entry name" value="Glutathione-S-Trfase_C_sf"/>
</dbReference>
<dbReference type="CDD" id="cd03046">
    <property type="entry name" value="GST_N_GTT1_like"/>
    <property type="match status" value="1"/>
</dbReference>
<proteinExistence type="predicted"/>
<dbReference type="SUPFAM" id="SSF47616">
    <property type="entry name" value="GST C-terminal domain-like"/>
    <property type="match status" value="1"/>
</dbReference>
<protein>
    <submittedName>
        <fullName evidence="2">Glutathione S-transferase family protein</fullName>
    </submittedName>
</protein>
<sequence>MTLDLVFYTNPMSRGQIARWMLEEVGEIYETILLDYGTSMKAADYRAINPMGKVPAIVHEGRVVTECAAICAYLADAFPAAGLAPPVDQRHDYYRWLFFAAGPVEAAVTNKALGFVVPEGRERTAGYGSFDDTIDALESAVAGDGWICGDQFTAADVYVGSQIDWGLMFKSIPTRPAFEAYAARLRARPAYQRQKEIDGALIAEMQKQG</sequence>
<name>A0ABV7ND14_9SPHN</name>
<dbReference type="InterPro" id="IPR040079">
    <property type="entry name" value="Glutathione_S-Trfase"/>
</dbReference>
<dbReference type="Gene3D" id="1.20.1050.10">
    <property type="match status" value="1"/>
</dbReference>
<dbReference type="Proteomes" id="UP001595681">
    <property type="component" value="Unassembled WGS sequence"/>
</dbReference>
<dbReference type="RefSeq" id="WP_380794275.1">
    <property type="nucleotide sequence ID" value="NZ_JBHRVU010000004.1"/>
</dbReference>
<dbReference type="InterPro" id="IPR004045">
    <property type="entry name" value="Glutathione_S-Trfase_N"/>
</dbReference>
<evidence type="ECO:0000313" key="3">
    <source>
        <dbReference type="Proteomes" id="UP001595681"/>
    </source>
</evidence>
<dbReference type="SFLD" id="SFLDS00019">
    <property type="entry name" value="Glutathione_Transferase_(cytos"/>
    <property type="match status" value="1"/>
</dbReference>
<dbReference type="SFLD" id="SFLDG01150">
    <property type="entry name" value="Main.1:_Beta-like"/>
    <property type="match status" value="1"/>
</dbReference>
<evidence type="ECO:0000313" key="2">
    <source>
        <dbReference type="EMBL" id="MFC3440911.1"/>
    </source>
</evidence>
<dbReference type="PANTHER" id="PTHR44051">
    <property type="entry name" value="GLUTATHIONE S-TRANSFERASE-RELATED"/>
    <property type="match status" value="1"/>
</dbReference>
<dbReference type="CDD" id="cd03207">
    <property type="entry name" value="GST_C_8"/>
    <property type="match status" value="1"/>
</dbReference>
<comment type="caution">
    <text evidence="2">The sequence shown here is derived from an EMBL/GenBank/DDBJ whole genome shotgun (WGS) entry which is preliminary data.</text>
</comment>
<dbReference type="SFLD" id="SFLDG00358">
    <property type="entry name" value="Main_(cytGST)"/>
    <property type="match status" value="1"/>
</dbReference>
<keyword evidence="3" id="KW-1185">Reference proteome</keyword>
<dbReference type="InterPro" id="IPR036249">
    <property type="entry name" value="Thioredoxin-like_sf"/>
</dbReference>
<dbReference type="Pfam" id="PF13410">
    <property type="entry name" value="GST_C_2"/>
    <property type="match status" value="1"/>
</dbReference>
<feature type="domain" description="GST N-terminal" evidence="1">
    <location>
        <begin position="2"/>
        <end position="82"/>
    </location>
</feature>
<dbReference type="SUPFAM" id="SSF52833">
    <property type="entry name" value="Thioredoxin-like"/>
    <property type="match status" value="1"/>
</dbReference>
<organism evidence="2 3">
    <name type="scientific">Sphingobium rhizovicinum</name>
    <dbReference type="NCBI Taxonomy" id="432308"/>
    <lineage>
        <taxon>Bacteria</taxon>
        <taxon>Pseudomonadati</taxon>
        <taxon>Pseudomonadota</taxon>
        <taxon>Alphaproteobacteria</taxon>
        <taxon>Sphingomonadales</taxon>
        <taxon>Sphingomonadaceae</taxon>
        <taxon>Sphingobium</taxon>
    </lineage>
</organism>
<gene>
    <name evidence="2" type="ORF">ACFOKF_06820</name>
</gene>
<dbReference type="PROSITE" id="PS50404">
    <property type="entry name" value="GST_NTER"/>
    <property type="match status" value="1"/>
</dbReference>
<dbReference type="Gene3D" id="3.40.30.10">
    <property type="entry name" value="Glutaredoxin"/>
    <property type="match status" value="1"/>
</dbReference>
<dbReference type="EMBL" id="JBHRVU010000004">
    <property type="protein sequence ID" value="MFC3440911.1"/>
    <property type="molecule type" value="Genomic_DNA"/>
</dbReference>